<name>A0A7S4R0V7_9DINO</name>
<dbReference type="Pfam" id="PF13646">
    <property type="entry name" value="HEAT_2"/>
    <property type="match status" value="1"/>
</dbReference>
<dbReference type="InterPro" id="IPR002015">
    <property type="entry name" value="Proteasome/cyclosome_rpt"/>
</dbReference>
<reference evidence="8" key="1">
    <citation type="submission" date="2021-01" db="EMBL/GenBank/DDBJ databases">
        <authorList>
            <person name="Corre E."/>
            <person name="Pelletier E."/>
            <person name="Niang G."/>
            <person name="Scheremetjew M."/>
            <person name="Finn R."/>
            <person name="Kale V."/>
            <person name="Holt S."/>
            <person name="Cochrane G."/>
            <person name="Meng A."/>
            <person name="Brown T."/>
            <person name="Cohen L."/>
        </authorList>
    </citation>
    <scope>NUCLEOTIDE SEQUENCE</scope>
    <source>
        <strain evidence="8">CCMP3105</strain>
    </source>
</reference>
<dbReference type="GO" id="GO:0042176">
    <property type="term" value="P:regulation of protein catabolic process"/>
    <property type="evidence" value="ECO:0007669"/>
    <property type="project" value="UniProtKB-UniRule"/>
</dbReference>
<evidence type="ECO:0000259" key="6">
    <source>
        <dbReference type="Pfam" id="PF18004"/>
    </source>
</evidence>
<keyword evidence="2" id="KW-0677">Repeat</keyword>
<dbReference type="PANTHER" id="PTHR10943">
    <property type="entry name" value="26S PROTEASOME NON-ATPASE REGULATORY SUBUNIT"/>
    <property type="match status" value="1"/>
</dbReference>
<gene>
    <name evidence="8" type="ORF">AMON00008_LOCUS27502</name>
</gene>
<dbReference type="PANTHER" id="PTHR10943:SF2">
    <property type="entry name" value="26S PROTEASOME NON-ATPASE REGULATORY SUBUNIT 1"/>
    <property type="match status" value="1"/>
</dbReference>
<dbReference type="Pfam" id="PF18004">
    <property type="entry name" value="RPN2_C"/>
    <property type="match status" value="2"/>
</dbReference>
<proteinExistence type="inferred from homology"/>
<dbReference type="InterPro" id="IPR040623">
    <property type="entry name" value="RPN2_C"/>
</dbReference>
<dbReference type="EMBL" id="HBNR01039710">
    <property type="protein sequence ID" value="CAE4597754.1"/>
    <property type="molecule type" value="Transcribed_RNA"/>
</dbReference>
<dbReference type="InterPro" id="IPR016642">
    <property type="entry name" value="26S_Psome_Rpn2"/>
</dbReference>
<evidence type="ECO:0008006" key="9">
    <source>
        <dbReference type="Google" id="ProtNLM"/>
    </source>
</evidence>
<feature type="domain" description="26S proteasome regulatory subunit RPN2 C-terminal" evidence="6">
    <location>
        <begin position="825"/>
        <end position="909"/>
    </location>
</feature>
<keyword evidence="3 4" id="KW-0647">Proteasome</keyword>
<feature type="domain" description="26S proteasome regulatory subunit RPN2 C-terminal" evidence="6">
    <location>
        <begin position="976"/>
        <end position="1085"/>
    </location>
</feature>
<feature type="region of interest" description="Disordered" evidence="5">
    <location>
        <begin position="962"/>
        <end position="1036"/>
    </location>
</feature>
<dbReference type="PIRSF" id="PIRSF015947">
    <property type="entry name" value="26S_Psome_Rpn2"/>
    <property type="match status" value="1"/>
</dbReference>
<evidence type="ECO:0000259" key="7">
    <source>
        <dbReference type="Pfam" id="PF21505"/>
    </source>
</evidence>
<comment type="similarity">
    <text evidence="1 4">Belongs to the proteasome subunit S1 family.</text>
</comment>
<evidence type="ECO:0000256" key="4">
    <source>
        <dbReference type="PIRNR" id="PIRNR015947"/>
    </source>
</evidence>
<dbReference type="Gene3D" id="1.25.10.10">
    <property type="entry name" value="Leucine-rich Repeat Variant"/>
    <property type="match status" value="1"/>
</dbReference>
<accession>A0A7S4R0V7</accession>
<feature type="domain" description="26S proteasome non-ATPase regulatory subunit 1/RPN2 N-terminal" evidence="7">
    <location>
        <begin position="14"/>
        <end position="282"/>
    </location>
</feature>
<dbReference type="InterPro" id="IPR048570">
    <property type="entry name" value="PSMD1_RPN2_N"/>
</dbReference>
<protein>
    <recommendedName>
        <fullName evidence="9">26S proteasome regulatory subunit RPN2 C-terminal domain-containing protein</fullName>
    </recommendedName>
</protein>
<feature type="compositionally biased region" description="Acidic residues" evidence="5">
    <location>
        <begin position="1081"/>
        <end position="1112"/>
    </location>
</feature>
<sequence length="1112" mass="120953">MAAAATLSRPVAVTSAAGVLSLFDEQENQQLRVAALHRLNEVVDQFWHEIADYLKEIESAYEDPSFPGRELAALVASKVYYHLEEYDDARHLALGAGQLFDLSTRSEYVEKITAVAIDEYVKLQTENFELTIKNKDPVAIDPRLEDVVNRMFERCLEDKAYKQGLGMAFECRRLDQVKKFIMGSDDVPAMLEYSQNSAMTMITSKAFREQVLKALVEIYTSRKDINYTALCQCYFILNETGHVAQLLKDLLGRGDKEGRLLAFQIGFDIVDNENQRFCNTLLGSPQLKLKEPPAAAPAPEAADMQVDAGAGAAAGDATAPGATPAQPAEPVAAPVDTDASAGADADMSDQEKENLLQLRKILSGRTSIDLHLEFLFRNNRSDLLLLEIIKNSIDSKNSILHSGTVICHSLMQCGTTSDVFLRKNLEWLAKATNWAKFSATASLGVIHKGHIKNSKSILNTYLPQSGGARGSPYSEGGALYAMGIIHANHYDPETKAFLLEQLHNAQATEVLQHGACLGIGLVCMATADEGTYEELKQTLYTDTAVAGEAAAYGIGLVMVGSASERAIGELLAYAHDTQHEKIIRACALALAMMMFRREEEAETLIQQMLLDKDAILRYGACFCIGLAYVGTSQNAAIRRLLHISVSDVSDDVRRAAVIALGFVMCNVPDQLPGVVKLLSESYNPHVRYAAAMALGIACAGSAQLEAHNLLQPLMSDASDFVRQGAIIAMGLLYMQTSPGKTERVKAFREKLQKVIGDKHEDVMTRFGAILANGVMDAGGRNSSPSLFSKSGVLRRGAAIGLCLFTQMWYWFPLIHMFSLTLTPNALIGLTEKLKMPKNFSLKCGARPSLFAYPEPLQPPKKEEQAKTATAVLSTAAKAKALREKKAADEAKNKEKKERTDADVDMDDKASVSNSVMEGALAARSDVMSVAATPGTTVVGSAATESVAASDLASEQMMVDEAAAKAEADAKPAAGSGEGEAASAAAGGSSASKEKEEKKEVEAEGAKKEEKKEGEAEGGEKKEKEEPEPTEEILHNPCRVLKAQIQYISFPKEINGQPVRYTPLLEDRRVGFMLLQDLKPEEPEDLFLEEDKAAEEEGEKEPDPPEPFEWTDN</sequence>
<dbReference type="Pfam" id="PF21505">
    <property type="entry name" value="RPN2_N"/>
    <property type="match status" value="1"/>
</dbReference>
<organism evidence="8">
    <name type="scientific">Alexandrium monilatum</name>
    <dbReference type="NCBI Taxonomy" id="311494"/>
    <lineage>
        <taxon>Eukaryota</taxon>
        <taxon>Sar</taxon>
        <taxon>Alveolata</taxon>
        <taxon>Dinophyceae</taxon>
        <taxon>Gonyaulacales</taxon>
        <taxon>Pyrocystaceae</taxon>
        <taxon>Alexandrium</taxon>
    </lineage>
</organism>
<dbReference type="GO" id="GO:0008540">
    <property type="term" value="C:proteasome regulatory particle, base subcomplex"/>
    <property type="evidence" value="ECO:0007669"/>
    <property type="project" value="UniProtKB-UniRule"/>
</dbReference>
<dbReference type="InterPro" id="IPR011989">
    <property type="entry name" value="ARM-like"/>
</dbReference>
<dbReference type="GO" id="GO:0030234">
    <property type="term" value="F:enzyme regulator activity"/>
    <property type="evidence" value="ECO:0007669"/>
    <property type="project" value="UniProtKB-UniRule"/>
</dbReference>
<dbReference type="FunFam" id="1.25.10.10:FF:000017">
    <property type="entry name" value="26S proteasome non-ATPase regulatory subunit 1"/>
    <property type="match status" value="1"/>
</dbReference>
<feature type="compositionally biased region" description="Low complexity" evidence="5">
    <location>
        <begin position="310"/>
        <end position="345"/>
    </location>
</feature>
<evidence type="ECO:0000256" key="2">
    <source>
        <dbReference type="ARBA" id="ARBA00022737"/>
    </source>
</evidence>
<evidence type="ECO:0000256" key="3">
    <source>
        <dbReference type="ARBA" id="ARBA00022942"/>
    </source>
</evidence>
<evidence type="ECO:0000313" key="8">
    <source>
        <dbReference type="EMBL" id="CAE4597754.1"/>
    </source>
</evidence>
<feature type="region of interest" description="Disordered" evidence="5">
    <location>
        <begin position="310"/>
        <end position="349"/>
    </location>
</feature>
<dbReference type="GO" id="GO:0043161">
    <property type="term" value="P:proteasome-mediated ubiquitin-dependent protein catabolic process"/>
    <property type="evidence" value="ECO:0007669"/>
    <property type="project" value="TreeGrafter"/>
</dbReference>
<dbReference type="AlphaFoldDB" id="A0A7S4R0V7"/>
<feature type="region of interest" description="Disordered" evidence="5">
    <location>
        <begin position="1079"/>
        <end position="1112"/>
    </location>
</feature>
<evidence type="ECO:0000256" key="1">
    <source>
        <dbReference type="ARBA" id="ARBA00006308"/>
    </source>
</evidence>
<feature type="compositionally biased region" description="Basic and acidic residues" evidence="5">
    <location>
        <begin position="991"/>
        <end position="1026"/>
    </location>
</feature>
<dbReference type="GO" id="GO:0005634">
    <property type="term" value="C:nucleus"/>
    <property type="evidence" value="ECO:0007669"/>
    <property type="project" value="TreeGrafter"/>
</dbReference>
<dbReference type="SUPFAM" id="SSF48371">
    <property type="entry name" value="ARM repeat"/>
    <property type="match status" value="1"/>
</dbReference>
<dbReference type="InterPro" id="IPR016024">
    <property type="entry name" value="ARM-type_fold"/>
</dbReference>
<dbReference type="Pfam" id="PF01851">
    <property type="entry name" value="PC_rep"/>
    <property type="match status" value="3"/>
</dbReference>
<evidence type="ECO:0000256" key="5">
    <source>
        <dbReference type="SAM" id="MobiDB-lite"/>
    </source>
</evidence>
<feature type="compositionally biased region" description="Low complexity" evidence="5">
    <location>
        <begin position="970"/>
        <end position="990"/>
    </location>
</feature>
<feature type="region of interest" description="Disordered" evidence="5">
    <location>
        <begin position="882"/>
        <end position="907"/>
    </location>
</feature>
<dbReference type="GO" id="GO:0034515">
    <property type="term" value="C:proteasome storage granule"/>
    <property type="evidence" value="ECO:0007669"/>
    <property type="project" value="TreeGrafter"/>
</dbReference>